<name>A0A2R6XG95_MARPO</name>
<accession>A0A2R6XG95</accession>
<dbReference type="AlphaFoldDB" id="A0A2R6XG95"/>
<evidence type="ECO:0000313" key="3">
    <source>
        <dbReference type="Proteomes" id="UP000244005"/>
    </source>
</evidence>
<dbReference type="EMBL" id="KZ772688">
    <property type="protein sequence ID" value="PTQ45114.1"/>
    <property type="molecule type" value="Genomic_DNA"/>
</dbReference>
<proteinExistence type="predicted"/>
<evidence type="ECO:0000256" key="1">
    <source>
        <dbReference type="SAM" id="MobiDB-lite"/>
    </source>
</evidence>
<reference evidence="3" key="1">
    <citation type="journal article" date="2017" name="Cell">
        <title>Insights into land plant evolution garnered from the Marchantia polymorpha genome.</title>
        <authorList>
            <person name="Bowman J.L."/>
            <person name="Kohchi T."/>
            <person name="Yamato K.T."/>
            <person name="Jenkins J."/>
            <person name="Shu S."/>
            <person name="Ishizaki K."/>
            <person name="Yamaoka S."/>
            <person name="Nishihama R."/>
            <person name="Nakamura Y."/>
            <person name="Berger F."/>
            <person name="Adam C."/>
            <person name="Aki S.S."/>
            <person name="Althoff F."/>
            <person name="Araki T."/>
            <person name="Arteaga-Vazquez M.A."/>
            <person name="Balasubrmanian S."/>
            <person name="Barry K."/>
            <person name="Bauer D."/>
            <person name="Boehm C.R."/>
            <person name="Briginshaw L."/>
            <person name="Caballero-Perez J."/>
            <person name="Catarino B."/>
            <person name="Chen F."/>
            <person name="Chiyoda S."/>
            <person name="Chovatia M."/>
            <person name="Davies K.M."/>
            <person name="Delmans M."/>
            <person name="Demura T."/>
            <person name="Dierschke T."/>
            <person name="Dolan L."/>
            <person name="Dorantes-Acosta A.E."/>
            <person name="Eklund D.M."/>
            <person name="Florent S.N."/>
            <person name="Flores-Sandoval E."/>
            <person name="Fujiyama A."/>
            <person name="Fukuzawa H."/>
            <person name="Galik B."/>
            <person name="Grimanelli D."/>
            <person name="Grimwood J."/>
            <person name="Grossniklaus U."/>
            <person name="Hamada T."/>
            <person name="Haseloff J."/>
            <person name="Hetherington A.J."/>
            <person name="Higo A."/>
            <person name="Hirakawa Y."/>
            <person name="Hundley H.N."/>
            <person name="Ikeda Y."/>
            <person name="Inoue K."/>
            <person name="Inoue S.I."/>
            <person name="Ishida S."/>
            <person name="Jia Q."/>
            <person name="Kakita M."/>
            <person name="Kanazawa T."/>
            <person name="Kawai Y."/>
            <person name="Kawashima T."/>
            <person name="Kennedy M."/>
            <person name="Kinose K."/>
            <person name="Kinoshita T."/>
            <person name="Kohara Y."/>
            <person name="Koide E."/>
            <person name="Komatsu K."/>
            <person name="Kopischke S."/>
            <person name="Kubo M."/>
            <person name="Kyozuka J."/>
            <person name="Lagercrantz U."/>
            <person name="Lin S.S."/>
            <person name="Lindquist E."/>
            <person name="Lipzen A.M."/>
            <person name="Lu C.W."/>
            <person name="De Luna E."/>
            <person name="Martienssen R.A."/>
            <person name="Minamino N."/>
            <person name="Mizutani M."/>
            <person name="Mizutani M."/>
            <person name="Mochizuki N."/>
            <person name="Monte I."/>
            <person name="Mosher R."/>
            <person name="Nagasaki H."/>
            <person name="Nakagami H."/>
            <person name="Naramoto S."/>
            <person name="Nishitani K."/>
            <person name="Ohtani M."/>
            <person name="Okamoto T."/>
            <person name="Okumura M."/>
            <person name="Phillips J."/>
            <person name="Pollak B."/>
            <person name="Reinders A."/>
            <person name="Rovekamp M."/>
            <person name="Sano R."/>
            <person name="Sawa S."/>
            <person name="Schmid M.W."/>
            <person name="Shirakawa M."/>
            <person name="Solano R."/>
            <person name="Spunde A."/>
            <person name="Suetsugu N."/>
            <person name="Sugano S."/>
            <person name="Sugiyama A."/>
            <person name="Sun R."/>
            <person name="Suzuki Y."/>
            <person name="Takenaka M."/>
            <person name="Takezawa D."/>
            <person name="Tomogane H."/>
            <person name="Tsuzuki M."/>
            <person name="Ueda T."/>
            <person name="Umeda M."/>
            <person name="Ward J.M."/>
            <person name="Watanabe Y."/>
            <person name="Yazaki K."/>
            <person name="Yokoyama R."/>
            <person name="Yoshitake Y."/>
            <person name="Yotsui I."/>
            <person name="Zachgo S."/>
            <person name="Schmutz J."/>
        </authorList>
    </citation>
    <scope>NUCLEOTIDE SEQUENCE [LARGE SCALE GENOMIC DNA]</scope>
    <source>
        <strain evidence="3">Tak-1</strain>
    </source>
</reference>
<keyword evidence="3" id="KW-1185">Reference proteome</keyword>
<protein>
    <submittedName>
        <fullName evidence="2">Uncharacterized protein</fullName>
    </submittedName>
</protein>
<feature type="region of interest" description="Disordered" evidence="1">
    <location>
        <begin position="1"/>
        <end position="20"/>
    </location>
</feature>
<organism evidence="2 3">
    <name type="scientific">Marchantia polymorpha</name>
    <name type="common">Common liverwort</name>
    <name type="synonym">Marchantia aquatica</name>
    <dbReference type="NCBI Taxonomy" id="3197"/>
    <lineage>
        <taxon>Eukaryota</taxon>
        <taxon>Viridiplantae</taxon>
        <taxon>Streptophyta</taxon>
        <taxon>Embryophyta</taxon>
        <taxon>Marchantiophyta</taxon>
        <taxon>Marchantiopsida</taxon>
        <taxon>Marchantiidae</taxon>
        <taxon>Marchantiales</taxon>
        <taxon>Marchantiaceae</taxon>
        <taxon>Marchantia</taxon>
    </lineage>
</organism>
<evidence type="ECO:0000313" key="2">
    <source>
        <dbReference type="EMBL" id="PTQ45114.1"/>
    </source>
</evidence>
<gene>
    <name evidence="2" type="ORF">MARPO_0016s0158</name>
</gene>
<sequence length="102" mass="11354">MSLAASLVHDQRTNESAHRVVSMKQTKYEIGMKSMCKCQENTLARSSKKVHSQEEGWIGRSMVTFRIVQTSGHRRSSLGSSHLGIFVAAVCWADGFALTPRE</sequence>
<dbReference type="Proteomes" id="UP000244005">
    <property type="component" value="Unassembled WGS sequence"/>
</dbReference>
<feature type="compositionally biased region" description="Basic and acidic residues" evidence="1">
    <location>
        <begin position="9"/>
        <end position="18"/>
    </location>
</feature>
<dbReference type="Gramene" id="Mp6g11180.1">
    <property type="protein sequence ID" value="Mp6g11180.1.cds1"/>
    <property type="gene ID" value="Mp6g11180"/>
</dbReference>